<dbReference type="OrthoDB" id="19806at2759"/>
<feature type="domain" description="STB6-like N-terminal" evidence="3">
    <location>
        <begin position="25"/>
        <end position="162"/>
    </location>
</feature>
<protein>
    <submittedName>
        <fullName evidence="4">12227_t:CDS:1</fullName>
    </submittedName>
</protein>
<evidence type="ECO:0000313" key="4">
    <source>
        <dbReference type="EMBL" id="CAG8623336.1"/>
    </source>
</evidence>
<dbReference type="AlphaFoldDB" id="A0A9N9D2Z6"/>
<dbReference type="Proteomes" id="UP000789759">
    <property type="component" value="Unassembled WGS sequence"/>
</dbReference>
<organism evidence="4 5">
    <name type="scientific">Cetraspora pellucida</name>
    <dbReference type="NCBI Taxonomy" id="1433469"/>
    <lineage>
        <taxon>Eukaryota</taxon>
        <taxon>Fungi</taxon>
        <taxon>Fungi incertae sedis</taxon>
        <taxon>Mucoromycota</taxon>
        <taxon>Glomeromycotina</taxon>
        <taxon>Glomeromycetes</taxon>
        <taxon>Diversisporales</taxon>
        <taxon>Gigasporaceae</taxon>
        <taxon>Cetraspora</taxon>
    </lineage>
</organism>
<dbReference type="Pfam" id="PF25995">
    <property type="entry name" value="STB6_N"/>
    <property type="match status" value="1"/>
</dbReference>
<dbReference type="PANTHER" id="PTHR31011">
    <property type="entry name" value="PROTEIN STB2-RELATED"/>
    <property type="match status" value="1"/>
</dbReference>
<dbReference type="InterPro" id="IPR059025">
    <property type="entry name" value="STB6_N"/>
</dbReference>
<gene>
    <name evidence="4" type="ORF">CPELLU_LOCUS8033</name>
</gene>
<keyword evidence="1" id="KW-0175">Coiled coil</keyword>
<name>A0A9N9D2Z6_9GLOM</name>
<feature type="region of interest" description="Disordered" evidence="2">
    <location>
        <begin position="501"/>
        <end position="533"/>
    </location>
</feature>
<feature type="compositionally biased region" description="Polar residues" evidence="2">
    <location>
        <begin position="501"/>
        <end position="516"/>
    </location>
</feature>
<accession>A0A9N9D2Z6</accession>
<dbReference type="InterPro" id="IPR038919">
    <property type="entry name" value="STB2/STB2"/>
</dbReference>
<evidence type="ECO:0000256" key="1">
    <source>
        <dbReference type="SAM" id="Coils"/>
    </source>
</evidence>
<evidence type="ECO:0000256" key="2">
    <source>
        <dbReference type="SAM" id="MobiDB-lite"/>
    </source>
</evidence>
<feature type="compositionally biased region" description="Low complexity" evidence="2">
    <location>
        <begin position="517"/>
        <end position="530"/>
    </location>
</feature>
<evidence type="ECO:0000313" key="5">
    <source>
        <dbReference type="Proteomes" id="UP000789759"/>
    </source>
</evidence>
<dbReference type="GO" id="GO:0070822">
    <property type="term" value="C:Sin3-type complex"/>
    <property type="evidence" value="ECO:0007669"/>
    <property type="project" value="TreeGrafter"/>
</dbReference>
<feature type="coiled-coil region" evidence="1">
    <location>
        <begin position="595"/>
        <end position="629"/>
    </location>
</feature>
<dbReference type="EMBL" id="CAJVQA010005565">
    <property type="protein sequence ID" value="CAG8623336.1"/>
    <property type="molecule type" value="Genomic_DNA"/>
</dbReference>
<reference evidence="4" key="1">
    <citation type="submission" date="2021-06" db="EMBL/GenBank/DDBJ databases">
        <authorList>
            <person name="Kallberg Y."/>
            <person name="Tangrot J."/>
            <person name="Rosling A."/>
        </authorList>
    </citation>
    <scope>NUCLEOTIDE SEQUENCE</scope>
    <source>
        <strain evidence="4">FL966</strain>
    </source>
</reference>
<keyword evidence="5" id="KW-1185">Reference proteome</keyword>
<proteinExistence type="predicted"/>
<evidence type="ECO:0000259" key="3">
    <source>
        <dbReference type="Pfam" id="PF25995"/>
    </source>
</evidence>
<comment type="caution">
    <text evidence="4">The sequence shown here is derived from an EMBL/GenBank/DDBJ whole genome shotgun (WGS) entry which is preliminary data.</text>
</comment>
<sequence>MTISLRIFHRGFVVDLSHRLTKNGKFVFAERENIITLAQKCRAQVPINEETLEGYQLYIVEQWACDRRPYNTVTVFTGEPTHKIKVCVVFIEEKLQPYPEKLESLFSNLEEDKTRLKDTHLGKIFVTNLSSFPSSLSTILVTDGDYNASYPQFRLNLNLRRISCSSKNALSLKPPTEVQKQKFFQLYSVPDKIQLSVSEKTPFDSVVIQLVKHVQMALHLIFGFPLNLVDGLLCNTTESFLKEFKNEHAPNFETLDNIFDPNLISIIFKMVLSIRNKLNYLNYQVGKDPFVDTETFLNGVASFQKSARRDTISHKLDSEIVNKINEAYNRSRYPDGVKFRKVINQFEKNLPGISSISSHLNTSNDIETYNLEEFWKNFQFEGSRCLWKGKDESSESDLFHGSKELGKSFLRGVSGRTAKTGEVIREGVRGLKEGVSESLSHLVDRGGISREKDKLMVSSGKSLTSPLNSSMYLGPPIQNDPEIYDKSRMTANMTYLNNSAQNSSEYVTSTTDQQVIDSSSSDDGSSYGSDTENSCYQRRRYSFNIYDDIKKSRELPIYHHKRSKSFTTAELARKQGARSLHRRTFEVDIQTYMIYKNLKGRETKLEELIKHLKSTAKKYDDQIEQLSNACEERHQIFKSTDEYSSKILSKQKKVAEAVKKIYSDATAKGKLNYELSLLEDKLKEIDEFIEQFCSKVMETKIPHSSGSVKALFNVWNYLQQQWDIITSRLYNGKSEEDKE</sequence>
<dbReference type="PANTHER" id="PTHR31011:SF2">
    <property type="entry name" value="PROTEIN STB2-RELATED"/>
    <property type="match status" value="1"/>
</dbReference>